<evidence type="ECO:0000256" key="1">
    <source>
        <dbReference type="ARBA" id="ARBA00022574"/>
    </source>
</evidence>
<evidence type="ECO:0000313" key="6">
    <source>
        <dbReference type="EMBL" id="EWZ28103.1"/>
    </source>
</evidence>
<dbReference type="Pfam" id="PF17100">
    <property type="entry name" value="NACHT_N"/>
    <property type="match status" value="1"/>
</dbReference>
<accession>W9JF53</accession>
<dbReference type="SMART" id="SM00320">
    <property type="entry name" value="WD40"/>
    <property type="match status" value="11"/>
</dbReference>
<dbReference type="PROSITE" id="PS50837">
    <property type="entry name" value="NACHT"/>
    <property type="match status" value="1"/>
</dbReference>
<feature type="repeat" description="WD" evidence="3">
    <location>
        <begin position="1245"/>
        <end position="1279"/>
    </location>
</feature>
<sequence length="1474" mass="162595">MVSLTERLKAKLGRKAPPKPPNDQARPASIASKSQPPARPDSTKSPTSLPERLWDQAYEQAKTGNLSTVSVYEKILSAQLREQDANVSELPDSADFESQQNEIAQIADERRGQMQRLVQHWLRRTERDADVKQGMEDGIRAAMAIKEVVDKAVQASPEAAIAWIFMNPLTQASSNRQGIAYVLSRMDWYWNLSRLLLDENITEAHSQGLRGELEKVITDLYSKLLLFQMKSVCYYHRGRLLGFARDLIKLDNWDGELSAIQAAEAAVQTDSAQYNTLSIRNRLGEIAETAKSQNVKLDSISSAIREQTRQQERIHETSADNTCLADLRLTDPRDDRKRIEETKGGLLKDSYRWILGNTDFQRWRSDPQNPLLWVKADPGKGKTMLLCGVIDELQQSMGATDLLSYFFCQASDSRINSANAVLRGLMYVLVCQQPSLISHIRKKYDHAGKALFEDANAWIALSDMFKAMVQDLKMKNTVLVVDALDECIAGLPNLLDLVIATSSSSTPIKWLLSSRNEPHIEQKLRSIDPKGTLSLELKKNAEQVSHAVNIYIDTKLSHLESLEDDGLMDQVRDALRQKANGTFLWVALVVRELEKPECWDRLQVVQEAPDDLHQFYDRMMTQIQNLAPKNSKTCRHMLAITTVAYRPLSLTELGSLCALTTSQGSMLAKISRKLVAMCGSFLTVRDDQVYLVHQSAKDYLSSKMGGTVLPSQSEIHHTLYARSLELMNGTLKRDIYGLIEPGFVINHFQAPVYDPLAPVHYSCGYWVDHLYDSVLGKSSASDGSVQGLLQEGNLNDFLKKKFLYWLEALSLCKSMSKGIVSMAKLEDLTHGRADASSLLELVRDARRFILSHNVAIEKAPLQAYVSALVFSPKGSLTRQNFNHEAPCWLKINPPMEDRWGACLQTFEGHRNFVNSVAFSHDSTRLASASNDSTIMIWDASSGTNFQTIEGHTSSINSLAFSHDSTHLASASDDKTVKIWDASSGICLKTLEGHGGCVNSAVFSYDSTRLVSASNDRTARIWDVNSGACLQILKAHDDFIYSVAFTHDSTQLATASRDRTVKIWDANSSQCLQTLKGHASQVNSVTFSHDSILLASASDDRTVKVWDASSGACLQTLEGHGGYVQSVVFSNDSTRLASASDDNTAKVWETSSGACLQTLEGHSKYVRSVAFSHDSTRLASTSKDHTVKIWDVRSNSGGAFSQTPKGHGDLVNSVAFSHDSTYLASASDDWTVKIWDVSSGACLQTLEGHSSYVRSVAFSCDSTLLASTSRDKTVKIWDISGACLQTLEGHGNCTNSAAFSYDSIWLASSSDDGTIKIWDVSSGTCLKTLEEHNSCTRAVAFSHNSTRLASASDDKTVKIWDVSSGTCLKTLDVLEPLFNISFNATSSCLHTEIGDITIGAPSISDGEIAATGCQHSQHQSVTLSSDKTWLAFKSKKLVWLPAEFRPSSIAISGRTVGIGGGSGKIWFCHIEPSKL</sequence>
<proteinExistence type="predicted"/>
<organism evidence="6">
    <name type="scientific">Fusarium oxysporum Fo47</name>
    <dbReference type="NCBI Taxonomy" id="660027"/>
    <lineage>
        <taxon>Eukaryota</taxon>
        <taxon>Fungi</taxon>
        <taxon>Dikarya</taxon>
        <taxon>Ascomycota</taxon>
        <taxon>Pezizomycotina</taxon>
        <taxon>Sordariomycetes</taxon>
        <taxon>Hypocreomycetidae</taxon>
        <taxon>Hypocreales</taxon>
        <taxon>Nectriaceae</taxon>
        <taxon>Fusarium</taxon>
        <taxon>Fusarium oxysporum species complex</taxon>
    </lineage>
</organism>
<dbReference type="Pfam" id="PF24883">
    <property type="entry name" value="NPHP3_N"/>
    <property type="match status" value="1"/>
</dbReference>
<dbReference type="VEuPathDB" id="FungiDB:FOZG_18170"/>
<reference evidence="6" key="2">
    <citation type="submission" date="2012-06" db="EMBL/GenBank/DDBJ databases">
        <title>Annotation of the Genome Sequence of Fusarium oxysporum Fo47.</title>
        <authorList>
            <consortium name="The Broad Institute Genomics Platform"/>
            <person name="Ma L.-J."/>
            <person name="Corby-Kistler H."/>
            <person name="Broz K."/>
            <person name="Gale L.R."/>
            <person name="Jonkers W."/>
            <person name="O'Donnell K."/>
            <person name="Ploetz R."/>
            <person name="Steinberg C."/>
            <person name="Schwartz D.C."/>
            <person name="VanEtten H."/>
            <person name="Zhou S."/>
            <person name="Young S.K."/>
            <person name="Zeng Q."/>
            <person name="Gargeya S."/>
            <person name="Fitzgerald M."/>
            <person name="Abouelleil A."/>
            <person name="Alvarado L."/>
            <person name="Chapman S.B."/>
            <person name="Gainer-Dewar J."/>
            <person name="Goldberg J."/>
            <person name="Griggs A."/>
            <person name="Gujja S."/>
            <person name="Hansen M."/>
            <person name="Howarth C."/>
            <person name="Imamovic A."/>
            <person name="Ireland A."/>
            <person name="Larimer J."/>
            <person name="McCowan C."/>
            <person name="Murphy C."/>
            <person name="Pearson M."/>
            <person name="Poon T.W."/>
            <person name="Priest M."/>
            <person name="Roberts A."/>
            <person name="Saif S."/>
            <person name="Shea T."/>
            <person name="Sykes S."/>
            <person name="Wortman J."/>
            <person name="Nusbaum C."/>
            <person name="Birren B."/>
        </authorList>
    </citation>
    <scope>NUCLEOTIDE SEQUENCE</scope>
    <source>
        <strain evidence="6">Fo47</strain>
    </source>
</reference>
<dbReference type="Gene3D" id="2.130.10.10">
    <property type="entry name" value="YVTN repeat-like/Quinoprotein amine dehydrogenase"/>
    <property type="match status" value="6"/>
</dbReference>
<dbReference type="InterPro" id="IPR015943">
    <property type="entry name" value="WD40/YVTN_repeat-like_dom_sf"/>
</dbReference>
<feature type="repeat" description="WD" evidence="3">
    <location>
        <begin position="1328"/>
        <end position="1369"/>
    </location>
</feature>
<dbReference type="InterPro" id="IPR020472">
    <property type="entry name" value="WD40_PAC1"/>
</dbReference>
<keyword evidence="2" id="KW-0677">Repeat</keyword>
<dbReference type="InterPro" id="IPR036322">
    <property type="entry name" value="WD40_repeat_dom_sf"/>
</dbReference>
<dbReference type="SUPFAM" id="SSF51004">
    <property type="entry name" value="C-terminal (heme d1) domain of cytochrome cd1-nitrite reductase"/>
    <property type="match status" value="1"/>
</dbReference>
<evidence type="ECO:0000256" key="2">
    <source>
        <dbReference type="ARBA" id="ARBA00022737"/>
    </source>
</evidence>
<dbReference type="InterPro" id="IPR031359">
    <property type="entry name" value="NACHT_N"/>
</dbReference>
<dbReference type="SUPFAM" id="SSF50978">
    <property type="entry name" value="WD40 repeat-like"/>
    <property type="match status" value="2"/>
</dbReference>
<dbReference type="PROSITE" id="PS00678">
    <property type="entry name" value="WD_REPEATS_1"/>
    <property type="match status" value="11"/>
</dbReference>
<dbReference type="PANTHER" id="PTHR19848">
    <property type="entry name" value="WD40 REPEAT PROTEIN"/>
    <property type="match status" value="1"/>
</dbReference>
<gene>
    <name evidence="6" type="ORF">FOZG_18170</name>
</gene>
<dbReference type="Proteomes" id="UP000030766">
    <property type="component" value="Unassembled WGS sequence"/>
</dbReference>
<dbReference type="PROSITE" id="PS50082">
    <property type="entry name" value="WD_REPEATS_2"/>
    <property type="match status" value="11"/>
</dbReference>
<keyword evidence="1 3" id="KW-0853">WD repeat</keyword>
<feature type="domain" description="NACHT" evidence="5">
    <location>
        <begin position="370"/>
        <end position="515"/>
    </location>
</feature>
<dbReference type="FunFam" id="3.40.50.300:FF:001638">
    <property type="entry name" value="NACHT and WD40 domain protein"/>
    <property type="match status" value="1"/>
</dbReference>
<feature type="repeat" description="WD" evidence="3">
    <location>
        <begin position="1074"/>
        <end position="1115"/>
    </location>
</feature>
<feature type="repeat" description="WD" evidence="3">
    <location>
        <begin position="1032"/>
        <end position="1073"/>
    </location>
</feature>
<name>W9JF53_FUSOX</name>
<dbReference type="PANTHER" id="PTHR19848:SF8">
    <property type="entry name" value="F-BOX AND WD REPEAT DOMAIN CONTAINING 7"/>
    <property type="match status" value="1"/>
</dbReference>
<dbReference type="InterPro" id="IPR019775">
    <property type="entry name" value="WD40_repeat_CS"/>
</dbReference>
<dbReference type="InterPro" id="IPR027417">
    <property type="entry name" value="P-loop_NTPase"/>
</dbReference>
<dbReference type="Pfam" id="PF00400">
    <property type="entry name" value="WD40"/>
    <property type="match status" value="11"/>
</dbReference>
<feature type="repeat" description="WD" evidence="3">
    <location>
        <begin position="906"/>
        <end position="947"/>
    </location>
</feature>
<feature type="repeat" description="WD" evidence="3">
    <location>
        <begin position="1158"/>
        <end position="1193"/>
    </location>
</feature>
<feature type="region of interest" description="Disordered" evidence="4">
    <location>
        <begin position="1"/>
        <end position="51"/>
    </location>
</feature>
<dbReference type="PROSITE" id="PS50294">
    <property type="entry name" value="WD_REPEATS_REGION"/>
    <property type="match status" value="11"/>
</dbReference>
<feature type="repeat" description="WD" evidence="3">
    <location>
        <begin position="1203"/>
        <end position="1244"/>
    </location>
</feature>
<dbReference type="HOGENOM" id="CLU_000288_6_16_1"/>
<feature type="repeat" description="WD" evidence="3">
    <location>
        <begin position="1286"/>
        <end position="1327"/>
    </location>
</feature>
<evidence type="ECO:0000256" key="3">
    <source>
        <dbReference type="PROSITE-ProRule" id="PRU00221"/>
    </source>
</evidence>
<dbReference type="PROSITE" id="PS50231">
    <property type="entry name" value="RICIN_B_LECTIN"/>
    <property type="match status" value="1"/>
</dbReference>
<dbReference type="EMBL" id="JH717935">
    <property type="protein sequence ID" value="EWZ28103.1"/>
    <property type="molecule type" value="Genomic_DNA"/>
</dbReference>
<dbReference type="Gene3D" id="3.40.50.300">
    <property type="entry name" value="P-loop containing nucleotide triphosphate hydrolases"/>
    <property type="match status" value="1"/>
</dbReference>
<reference evidence="6" key="1">
    <citation type="submission" date="2011-06" db="EMBL/GenBank/DDBJ databases">
        <title>The Genome Sequence of Fusarium oxysporum Fo47.</title>
        <authorList>
            <consortium name="The Broad Institute Genome Sequencing Platform"/>
            <person name="Ma L.-J."/>
            <person name="Gale L.R."/>
            <person name="Schwartz D.C."/>
            <person name="Zhou S."/>
            <person name="Corby-Kistler H."/>
            <person name="Young S.K."/>
            <person name="Zeng Q."/>
            <person name="Gargeya S."/>
            <person name="Fitzgerald M."/>
            <person name="Haas B."/>
            <person name="Abouelleil A."/>
            <person name="Alvarado L."/>
            <person name="Arachchi H.M."/>
            <person name="Berlin A."/>
            <person name="Brown A."/>
            <person name="Chapman S.B."/>
            <person name="Chen Z."/>
            <person name="Dunbar C."/>
            <person name="Freedman E."/>
            <person name="Gearin G."/>
            <person name="Gellesch M."/>
            <person name="Goldberg J."/>
            <person name="Griggs A."/>
            <person name="Gujja S."/>
            <person name="Heiman D."/>
            <person name="Howarth C."/>
            <person name="Larson L."/>
            <person name="Lui A."/>
            <person name="MacDonald P.J.P."/>
            <person name="Mehta T."/>
            <person name="Montmayeur A."/>
            <person name="Murphy C."/>
            <person name="Neiman D."/>
            <person name="Pearson M."/>
            <person name="Priest M."/>
            <person name="Roberts A."/>
            <person name="Saif S."/>
            <person name="Shea T."/>
            <person name="Shenoy N."/>
            <person name="Sisk P."/>
            <person name="Stolte C."/>
            <person name="Sykes S."/>
            <person name="Wortman J."/>
            <person name="Nusbaum C."/>
            <person name="Birren B."/>
        </authorList>
    </citation>
    <scope>NUCLEOTIDE SEQUENCE [LARGE SCALE GENOMIC DNA]</scope>
    <source>
        <strain evidence="6">Fo47</strain>
    </source>
</reference>
<dbReference type="InterPro" id="IPR001680">
    <property type="entry name" value="WD40_rpt"/>
</dbReference>
<feature type="repeat" description="WD" evidence="3">
    <location>
        <begin position="948"/>
        <end position="989"/>
    </location>
</feature>
<dbReference type="PRINTS" id="PR00320">
    <property type="entry name" value="GPROTEINBRPT"/>
</dbReference>
<dbReference type="CDD" id="cd00200">
    <property type="entry name" value="WD40"/>
    <property type="match status" value="2"/>
</dbReference>
<evidence type="ECO:0000259" key="5">
    <source>
        <dbReference type="PROSITE" id="PS50837"/>
    </source>
</evidence>
<feature type="repeat" description="WD" evidence="3">
    <location>
        <begin position="1116"/>
        <end position="1157"/>
    </location>
</feature>
<evidence type="ECO:0000256" key="4">
    <source>
        <dbReference type="SAM" id="MobiDB-lite"/>
    </source>
</evidence>
<dbReference type="InterPro" id="IPR056884">
    <property type="entry name" value="NPHP3-like_N"/>
</dbReference>
<dbReference type="InterPro" id="IPR007111">
    <property type="entry name" value="NACHT_NTPase"/>
</dbReference>
<protein>
    <recommendedName>
        <fullName evidence="5">NACHT domain-containing protein</fullName>
    </recommendedName>
</protein>
<dbReference type="InterPro" id="IPR011048">
    <property type="entry name" value="Haem_d1_sf"/>
</dbReference>
<feature type="repeat" description="WD" evidence="3">
    <location>
        <begin position="990"/>
        <end position="1031"/>
    </location>
</feature>